<dbReference type="Gene3D" id="2.130.10.10">
    <property type="entry name" value="YVTN repeat-like/Quinoprotein amine dehydrogenase"/>
    <property type="match status" value="2"/>
</dbReference>
<sequence>MLSIPLYSQSATPSRFSFKTALEDTFLTEGLTSNVVAEIRTMGDSLTWFGTGQGLALHDGHRIYAHQITAELLDDGQITNLVPQGGIPAIAVMGDTMAVAYSGDDGSIQVGYGLTLTYSAEDTSGITWTYLQQPVDNEADTIKPFGEGYFRQLPVTVPQANVTYDAYLSGEFLWTASWAGGLRRYHLTKKVWENVPLPMDDQDSLSLCAGFEETSSDGRPILPDYYLNPRDPGDGGNHNHKAFSVIVFGDNIWVGTANGINKGILIKEIAETQPNVFEILDCIEWEHYSFPDDGLSGNFVVGLAKQFWNGQITIWAASMHADSPGEMRGLSYTRDNGLSWSTALLGERVYNVFAKDSLVLAATATGLWKSLDGENWAKFQAVTDTTFMAQNQILTDIVYTVALDDRDTTLNLWIGTPDGVALSSDMHGSSWSIYQTEYDTTEVYAYPNPFSPFSHNQLGNNGYIRFHTGKVFNTIIELNIFNFG</sequence>
<evidence type="ECO:0000313" key="1">
    <source>
        <dbReference type="EMBL" id="SUZ61483.1"/>
    </source>
</evidence>
<organism evidence="1">
    <name type="scientific">marine metagenome</name>
    <dbReference type="NCBI Taxonomy" id="408172"/>
    <lineage>
        <taxon>unclassified sequences</taxon>
        <taxon>metagenomes</taxon>
        <taxon>ecological metagenomes</taxon>
    </lineage>
</organism>
<accession>A0A381P773</accession>
<gene>
    <name evidence="1" type="ORF">METZ01_LOCUS14337</name>
</gene>
<dbReference type="SUPFAM" id="SSF110296">
    <property type="entry name" value="Oligoxyloglucan reducing end-specific cellobiohydrolase"/>
    <property type="match status" value="1"/>
</dbReference>
<proteinExistence type="predicted"/>
<reference evidence="1" key="1">
    <citation type="submission" date="2018-05" db="EMBL/GenBank/DDBJ databases">
        <authorList>
            <person name="Lanie J.A."/>
            <person name="Ng W.-L."/>
            <person name="Kazmierczak K.M."/>
            <person name="Andrzejewski T.M."/>
            <person name="Davidsen T.M."/>
            <person name="Wayne K.J."/>
            <person name="Tettelin H."/>
            <person name="Glass J.I."/>
            <person name="Rusch D."/>
            <person name="Podicherti R."/>
            <person name="Tsui H.-C.T."/>
            <person name="Winkler M.E."/>
        </authorList>
    </citation>
    <scope>NUCLEOTIDE SEQUENCE</scope>
</reference>
<protein>
    <recommendedName>
        <fullName evidence="2">Photosynthesis system II assembly factor Ycf48/Hcf136-like domain-containing protein</fullName>
    </recommendedName>
</protein>
<dbReference type="EMBL" id="UINC01000807">
    <property type="protein sequence ID" value="SUZ61483.1"/>
    <property type="molecule type" value="Genomic_DNA"/>
</dbReference>
<name>A0A381P773_9ZZZZ</name>
<dbReference type="AlphaFoldDB" id="A0A381P773"/>
<dbReference type="InterPro" id="IPR015943">
    <property type="entry name" value="WD40/YVTN_repeat-like_dom_sf"/>
</dbReference>
<evidence type="ECO:0008006" key="2">
    <source>
        <dbReference type="Google" id="ProtNLM"/>
    </source>
</evidence>
<feature type="non-terminal residue" evidence="1">
    <location>
        <position position="484"/>
    </location>
</feature>